<feature type="domain" description="Cyclic nucleotide-binding" evidence="10">
    <location>
        <begin position="13"/>
        <end position="130"/>
    </location>
</feature>
<evidence type="ECO:0000256" key="6">
    <source>
        <dbReference type="ARBA" id="ARBA00022989"/>
    </source>
</evidence>
<dbReference type="Gene3D" id="3.40.1090.10">
    <property type="entry name" value="Cytosolic phospholipase A2 catalytic domain"/>
    <property type="match status" value="2"/>
</dbReference>
<dbReference type="InterPro" id="IPR016035">
    <property type="entry name" value="Acyl_Trfase/lysoPLipase"/>
</dbReference>
<evidence type="ECO:0000259" key="11">
    <source>
        <dbReference type="PROSITE" id="PS51635"/>
    </source>
</evidence>
<feature type="domain" description="PNPLA" evidence="11">
    <location>
        <begin position="328"/>
        <end position="489"/>
    </location>
</feature>
<dbReference type="Pfam" id="PF24179">
    <property type="entry name" value="NTE_Ploop"/>
    <property type="match status" value="1"/>
</dbReference>
<protein>
    <submittedName>
        <fullName evidence="12">Cyclic nucleotide-binding protein</fullName>
    </submittedName>
</protein>
<gene>
    <name evidence="12" type="ORF">HYPDE_36338</name>
</gene>
<dbReference type="Gene3D" id="2.60.120.10">
    <property type="entry name" value="Jelly Rolls"/>
    <property type="match status" value="1"/>
</dbReference>
<evidence type="ECO:0000313" key="12">
    <source>
        <dbReference type="EMBL" id="AGK58939.1"/>
    </source>
</evidence>
<dbReference type="InterPro" id="IPR014710">
    <property type="entry name" value="RmlC-like_jellyroll"/>
</dbReference>
<accession>N0B5V4</accession>
<dbReference type="Pfam" id="PF00027">
    <property type="entry name" value="cNMP_binding"/>
    <property type="match status" value="1"/>
</dbReference>
<comment type="subcellular location">
    <subcellularLocation>
        <location evidence="1">Membrane</location>
    </subcellularLocation>
</comment>
<comment type="similarity">
    <text evidence="2">Belongs to the NTE family.</text>
</comment>
<dbReference type="SUPFAM" id="SSF51206">
    <property type="entry name" value="cAMP-binding domain-like"/>
    <property type="match status" value="1"/>
</dbReference>
<evidence type="ECO:0000256" key="9">
    <source>
        <dbReference type="PROSITE-ProRule" id="PRU01161"/>
    </source>
</evidence>
<dbReference type="PROSITE" id="PS50042">
    <property type="entry name" value="CNMP_BINDING_3"/>
    <property type="match status" value="1"/>
</dbReference>
<dbReference type="AlphaFoldDB" id="N0B5V4"/>
<evidence type="ECO:0000256" key="2">
    <source>
        <dbReference type="ARBA" id="ARBA00006636"/>
    </source>
</evidence>
<dbReference type="InterPro" id="IPR056556">
    <property type="entry name" value="NTE1_P-loop_dom"/>
</dbReference>
<dbReference type="eggNOG" id="COG0664">
    <property type="taxonomic scope" value="Bacteria"/>
</dbReference>
<dbReference type="HOGENOM" id="CLU_000960_1_3_5"/>
<dbReference type="eggNOG" id="COG1752">
    <property type="taxonomic scope" value="Bacteria"/>
</dbReference>
<dbReference type="SUPFAM" id="SSF52151">
    <property type="entry name" value="FabD/lysophospholipase-like"/>
    <property type="match status" value="1"/>
</dbReference>
<dbReference type="Proteomes" id="UP000005952">
    <property type="component" value="Chromosome"/>
</dbReference>
<dbReference type="GO" id="GO:0016042">
    <property type="term" value="P:lipid catabolic process"/>
    <property type="evidence" value="ECO:0007669"/>
    <property type="project" value="UniProtKB-UniRule"/>
</dbReference>
<dbReference type="PANTHER" id="PTHR14226">
    <property type="entry name" value="NEUROPATHY TARGET ESTERASE/SWISS CHEESE D.MELANOGASTER"/>
    <property type="match status" value="1"/>
</dbReference>
<evidence type="ECO:0000256" key="5">
    <source>
        <dbReference type="ARBA" id="ARBA00022963"/>
    </source>
</evidence>
<dbReference type="InterPro" id="IPR018490">
    <property type="entry name" value="cNMP-bd_dom_sf"/>
</dbReference>
<evidence type="ECO:0000256" key="7">
    <source>
        <dbReference type="ARBA" id="ARBA00023098"/>
    </source>
</evidence>
<dbReference type="InterPro" id="IPR002641">
    <property type="entry name" value="PNPLA_dom"/>
</dbReference>
<keyword evidence="5 9" id="KW-0442">Lipid degradation</keyword>
<evidence type="ECO:0000259" key="10">
    <source>
        <dbReference type="PROSITE" id="PS50042"/>
    </source>
</evidence>
<feature type="short sequence motif" description="GXSXG" evidence="9">
    <location>
        <begin position="359"/>
        <end position="363"/>
    </location>
</feature>
<dbReference type="InterPro" id="IPR050301">
    <property type="entry name" value="NTE"/>
</dbReference>
<evidence type="ECO:0000256" key="4">
    <source>
        <dbReference type="ARBA" id="ARBA00022801"/>
    </source>
</evidence>
<dbReference type="EMBL" id="CP005587">
    <property type="protein sequence ID" value="AGK58939.1"/>
    <property type="molecule type" value="Genomic_DNA"/>
</dbReference>
<dbReference type="CDD" id="cd00038">
    <property type="entry name" value="CAP_ED"/>
    <property type="match status" value="1"/>
</dbReference>
<name>N0B5V4_9HYPH</name>
<dbReference type="OrthoDB" id="5290098at2"/>
<proteinExistence type="inferred from homology"/>
<feature type="active site" description="Proton acceptor" evidence="9">
    <location>
        <position position="476"/>
    </location>
</feature>
<keyword evidence="13" id="KW-1185">Reference proteome</keyword>
<keyword evidence="6" id="KW-1133">Transmembrane helix</keyword>
<keyword evidence="3" id="KW-0812">Transmembrane</keyword>
<dbReference type="PROSITE" id="PS51635">
    <property type="entry name" value="PNPLA"/>
    <property type="match status" value="1"/>
</dbReference>
<reference evidence="12 13" key="1">
    <citation type="journal article" date="2013" name="Genome Announc.">
        <title>Genome sequences for three denitrifying bacterial strains isolated from a uranium- and nitrate-contaminated subsurface environment.</title>
        <authorList>
            <person name="Venkatramanan R."/>
            <person name="Prakash O."/>
            <person name="Woyke T."/>
            <person name="Chain P."/>
            <person name="Goodwin L.A."/>
            <person name="Watson D."/>
            <person name="Brooks S."/>
            <person name="Kostka J.E."/>
            <person name="Green S.J."/>
        </authorList>
    </citation>
    <scope>NUCLEOTIDE SEQUENCE [LARGE SCALE GENOMIC DNA]</scope>
    <source>
        <strain evidence="12 13">1NES1</strain>
    </source>
</reference>
<keyword evidence="4 9" id="KW-0378">Hydrolase</keyword>
<evidence type="ECO:0000256" key="8">
    <source>
        <dbReference type="ARBA" id="ARBA00023136"/>
    </source>
</evidence>
<dbReference type="InterPro" id="IPR000595">
    <property type="entry name" value="cNMP-bd_dom"/>
</dbReference>
<dbReference type="STRING" id="670307.HYPDE_36338"/>
<evidence type="ECO:0000313" key="13">
    <source>
        <dbReference type="Proteomes" id="UP000005952"/>
    </source>
</evidence>
<dbReference type="Pfam" id="PF01734">
    <property type="entry name" value="Patatin"/>
    <property type="match status" value="1"/>
</dbReference>
<dbReference type="GO" id="GO:0016020">
    <property type="term" value="C:membrane"/>
    <property type="evidence" value="ECO:0007669"/>
    <property type="project" value="UniProtKB-SubCell"/>
</dbReference>
<organism evidence="12 13">
    <name type="scientific">Hyphomicrobium denitrificans 1NES1</name>
    <dbReference type="NCBI Taxonomy" id="670307"/>
    <lineage>
        <taxon>Bacteria</taxon>
        <taxon>Pseudomonadati</taxon>
        <taxon>Pseudomonadota</taxon>
        <taxon>Alphaproteobacteria</taxon>
        <taxon>Hyphomicrobiales</taxon>
        <taxon>Hyphomicrobiaceae</taxon>
        <taxon>Hyphomicrobium</taxon>
    </lineage>
</organism>
<sequence length="607" mass="66783">MSFKPFSLASVAAFRDLPPEALHSLEDRLQPVPVRRGDCIVRQGEDADALHVVVSGRFAVEIDGNDEPVAEISHGSTIGEIAFFAGGQRTATVRAIRDGVVVRLSRDDFNSISETTPAIWAAITSTLAERLATETRRRADLHRNGRFSSARPRPRTVSVVGVCDGYIPAEFLRSFSEAARARSGTIVISSDTLDGVLGRRTSDDGDLTAALNTLETRYSTVVFIADRDLTAWSEKSVRQADELLLVATSPDDPIGSAVPLGSVEKFALSLHRPQSRRLAVLHRRKGVVQGTRHWLSGREPAMHHHVALGNMDDIARLWRFLSGEALGFVACGGGAYCAAHVGIYRAFREAGTGFDFVGGTSGGAAMAAAFAQDMDPFEIDAGVHRMFIEGRAMARYTLPRYSLLDHTHFDHHLEKEYGNIRIEDLWKPYFAVSADLSAYEAEVHRSGSLWRAIRASAAIPGLLPPFYTEEGQMLVDGSVIANVPVDTMHRLKRGPNVVVSFEAGDCQRFPVDYAALPERRKLIWQTLNPMAAQNRTHAPSAATVLVRSLMANRGHFERHLTAEDWLLVPPTPRDMGALDWRRHSELMESAYAYTRTAIEARGLPIFP</sequence>
<dbReference type="GO" id="GO:0004622">
    <property type="term" value="F:phosphatidylcholine lysophospholipase activity"/>
    <property type="evidence" value="ECO:0007669"/>
    <property type="project" value="UniProtKB-ARBA"/>
</dbReference>
<evidence type="ECO:0000256" key="1">
    <source>
        <dbReference type="ARBA" id="ARBA00004370"/>
    </source>
</evidence>
<comment type="caution">
    <text evidence="9">Lacks conserved residue(s) required for the propagation of feature annotation.</text>
</comment>
<dbReference type="PANTHER" id="PTHR14226:SF29">
    <property type="entry name" value="NEUROPATHY TARGET ESTERASE SWS"/>
    <property type="match status" value="1"/>
</dbReference>
<feature type="active site" description="Nucleophile" evidence="9">
    <location>
        <position position="361"/>
    </location>
</feature>
<evidence type="ECO:0000256" key="3">
    <source>
        <dbReference type="ARBA" id="ARBA00022692"/>
    </source>
</evidence>
<keyword evidence="8" id="KW-0472">Membrane</keyword>
<dbReference type="RefSeq" id="WP_015598956.1">
    <property type="nucleotide sequence ID" value="NC_021172.1"/>
</dbReference>
<dbReference type="SMART" id="SM00100">
    <property type="entry name" value="cNMP"/>
    <property type="match status" value="1"/>
</dbReference>
<keyword evidence="7 9" id="KW-0443">Lipid metabolism</keyword>
<dbReference type="KEGG" id="hdt:HYPDE_36338"/>